<reference evidence="2" key="3">
    <citation type="submission" date="2020-12" db="UniProtKB">
        <authorList>
            <consortium name="EnsemblPlants"/>
        </authorList>
    </citation>
    <scope>IDENTIFICATION</scope>
</reference>
<accession>A0A2K1JWJ8</accession>
<dbReference type="Proteomes" id="UP000006727">
    <property type="component" value="Chromosome 11"/>
</dbReference>
<dbReference type="EnsemblPlants" id="Pp3c11_27010V3.1">
    <property type="protein sequence ID" value="PAC:32957774.CDS.1"/>
    <property type="gene ID" value="Pp3c11_27010"/>
</dbReference>
<evidence type="ECO:0000313" key="2">
    <source>
        <dbReference type="EnsemblPlants" id="PAC:32957774.CDS.1"/>
    </source>
</evidence>
<organism evidence="1">
    <name type="scientific">Physcomitrium patens</name>
    <name type="common">Spreading-leaved earth moss</name>
    <name type="synonym">Physcomitrella patens</name>
    <dbReference type="NCBI Taxonomy" id="3218"/>
    <lineage>
        <taxon>Eukaryota</taxon>
        <taxon>Viridiplantae</taxon>
        <taxon>Streptophyta</taxon>
        <taxon>Embryophyta</taxon>
        <taxon>Bryophyta</taxon>
        <taxon>Bryophytina</taxon>
        <taxon>Bryopsida</taxon>
        <taxon>Funariidae</taxon>
        <taxon>Funariales</taxon>
        <taxon>Funariaceae</taxon>
        <taxon>Physcomitrium</taxon>
    </lineage>
</organism>
<dbReference type="Gramene" id="Pp3c11_27010V3.1">
    <property type="protein sequence ID" value="PAC:32957774.CDS.1"/>
    <property type="gene ID" value="Pp3c11_27010"/>
</dbReference>
<protein>
    <submittedName>
        <fullName evidence="1 2">Uncharacterized protein</fullName>
    </submittedName>
</protein>
<evidence type="ECO:0000313" key="3">
    <source>
        <dbReference type="Proteomes" id="UP000006727"/>
    </source>
</evidence>
<keyword evidence="3" id="KW-1185">Reference proteome</keyword>
<sequence length="76" mass="8716">MKGAFMRRQEESKSNGHAKIKLGIDVTGGGRGTWSLGLQIFFDASFKNFLSSNNEDKEAWPMIDMYECNQFQMLEF</sequence>
<dbReference type="EMBL" id="ABEU02000011">
    <property type="protein sequence ID" value="PNR45874.1"/>
    <property type="molecule type" value="Genomic_DNA"/>
</dbReference>
<name>A0A2K1JWJ8_PHYPA</name>
<reference evidence="1 3" key="1">
    <citation type="journal article" date="2008" name="Science">
        <title>The Physcomitrella genome reveals evolutionary insights into the conquest of land by plants.</title>
        <authorList>
            <person name="Rensing S."/>
            <person name="Lang D."/>
            <person name="Zimmer A."/>
            <person name="Terry A."/>
            <person name="Salamov A."/>
            <person name="Shapiro H."/>
            <person name="Nishiyama T."/>
            <person name="Perroud P.-F."/>
            <person name="Lindquist E."/>
            <person name="Kamisugi Y."/>
            <person name="Tanahashi T."/>
            <person name="Sakakibara K."/>
            <person name="Fujita T."/>
            <person name="Oishi K."/>
            <person name="Shin-I T."/>
            <person name="Kuroki Y."/>
            <person name="Toyoda A."/>
            <person name="Suzuki Y."/>
            <person name="Hashimoto A."/>
            <person name="Yamaguchi K."/>
            <person name="Sugano A."/>
            <person name="Kohara Y."/>
            <person name="Fujiyama A."/>
            <person name="Anterola A."/>
            <person name="Aoki S."/>
            <person name="Ashton N."/>
            <person name="Barbazuk W.B."/>
            <person name="Barker E."/>
            <person name="Bennetzen J."/>
            <person name="Bezanilla M."/>
            <person name="Blankenship R."/>
            <person name="Cho S.H."/>
            <person name="Dutcher S."/>
            <person name="Estelle M."/>
            <person name="Fawcett J.A."/>
            <person name="Gundlach H."/>
            <person name="Hanada K."/>
            <person name="Heyl A."/>
            <person name="Hicks K.A."/>
            <person name="Hugh J."/>
            <person name="Lohr M."/>
            <person name="Mayer K."/>
            <person name="Melkozernov A."/>
            <person name="Murata T."/>
            <person name="Nelson D."/>
            <person name="Pils B."/>
            <person name="Prigge M."/>
            <person name="Reiss B."/>
            <person name="Renner T."/>
            <person name="Rombauts S."/>
            <person name="Rushton P."/>
            <person name="Sanderfoot A."/>
            <person name="Schween G."/>
            <person name="Shiu S.-H."/>
            <person name="Stueber K."/>
            <person name="Theodoulou F.L."/>
            <person name="Tu H."/>
            <person name="Van de Peer Y."/>
            <person name="Verrier P.J."/>
            <person name="Waters E."/>
            <person name="Wood A."/>
            <person name="Yang L."/>
            <person name="Cove D."/>
            <person name="Cuming A."/>
            <person name="Hasebe M."/>
            <person name="Lucas S."/>
            <person name="Mishler D.B."/>
            <person name="Reski R."/>
            <person name="Grigoriev I."/>
            <person name="Quatrano R.S."/>
            <person name="Boore J.L."/>
        </authorList>
    </citation>
    <scope>NUCLEOTIDE SEQUENCE [LARGE SCALE GENOMIC DNA]</scope>
    <source>
        <strain evidence="2 3">cv. Gransden 2004</strain>
    </source>
</reference>
<proteinExistence type="predicted"/>
<dbReference type="InParanoid" id="A0A2K1JWJ8"/>
<evidence type="ECO:0000313" key="1">
    <source>
        <dbReference type="EMBL" id="PNR45874.1"/>
    </source>
</evidence>
<gene>
    <name evidence="1" type="ORF">PHYPA_015645</name>
</gene>
<dbReference type="AlphaFoldDB" id="A0A2K1JWJ8"/>
<reference evidence="1 3" key="2">
    <citation type="journal article" date="2018" name="Plant J.">
        <title>The Physcomitrella patens chromosome-scale assembly reveals moss genome structure and evolution.</title>
        <authorList>
            <person name="Lang D."/>
            <person name="Ullrich K.K."/>
            <person name="Murat F."/>
            <person name="Fuchs J."/>
            <person name="Jenkins J."/>
            <person name="Haas F.B."/>
            <person name="Piednoel M."/>
            <person name="Gundlach H."/>
            <person name="Van Bel M."/>
            <person name="Meyberg R."/>
            <person name="Vives C."/>
            <person name="Morata J."/>
            <person name="Symeonidi A."/>
            <person name="Hiss M."/>
            <person name="Muchero W."/>
            <person name="Kamisugi Y."/>
            <person name="Saleh O."/>
            <person name="Blanc G."/>
            <person name="Decker E.L."/>
            <person name="van Gessel N."/>
            <person name="Grimwood J."/>
            <person name="Hayes R.D."/>
            <person name="Graham S.W."/>
            <person name="Gunter L.E."/>
            <person name="McDaniel S.F."/>
            <person name="Hoernstein S.N.W."/>
            <person name="Larsson A."/>
            <person name="Li F.W."/>
            <person name="Perroud P.F."/>
            <person name="Phillips J."/>
            <person name="Ranjan P."/>
            <person name="Rokshar D.S."/>
            <person name="Rothfels C.J."/>
            <person name="Schneider L."/>
            <person name="Shu S."/>
            <person name="Stevenson D.W."/>
            <person name="Thummler F."/>
            <person name="Tillich M."/>
            <person name="Villarreal Aguilar J.C."/>
            <person name="Widiez T."/>
            <person name="Wong G.K."/>
            <person name="Wymore A."/>
            <person name="Zhang Y."/>
            <person name="Zimmer A.D."/>
            <person name="Quatrano R.S."/>
            <person name="Mayer K.F.X."/>
            <person name="Goodstein D."/>
            <person name="Casacuberta J.M."/>
            <person name="Vandepoele K."/>
            <person name="Reski R."/>
            <person name="Cuming A.C."/>
            <person name="Tuskan G.A."/>
            <person name="Maumus F."/>
            <person name="Salse J."/>
            <person name="Schmutz J."/>
            <person name="Rensing S.A."/>
        </authorList>
    </citation>
    <scope>NUCLEOTIDE SEQUENCE [LARGE SCALE GENOMIC DNA]</scope>
    <source>
        <strain evidence="2 3">cv. Gransden 2004</strain>
    </source>
</reference>